<comment type="caution">
    <text evidence="8">The sequence shown here is derived from an EMBL/GenBank/DDBJ whole genome shotgun (WGS) entry which is preliminary data.</text>
</comment>
<dbReference type="SFLD" id="SFLDS00005">
    <property type="entry name" value="Isoprenoid_Synthase_Type_I"/>
    <property type="match status" value="1"/>
</dbReference>
<evidence type="ECO:0000256" key="1">
    <source>
        <dbReference type="ARBA" id="ARBA00001946"/>
    </source>
</evidence>
<keyword evidence="2 7" id="KW-0808">Transferase</keyword>
<keyword evidence="9" id="KW-1185">Reference proteome</keyword>
<evidence type="ECO:0000256" key="6">
    <source>
        <dbReference type="ARBA" id="ARBA00034546"/>
    </source>
</evidence>
<dbReference type="InterPro" id="IPR039702">
    <property type="entry name" value="FPS1-like"/>
</dbReference>
<keyword evidence="3" id="KW-0479">Metal-binding</keyword>
<dbReference type="GO" id="GO:0046872">
    <property type="term" value="F:metal ion binding"/>
    <property type="evidence" value="ECO:0007669"/>
    <property type="project" value="UniProtKB-KW"/>
</dbReference>
<evidence type="ECO:0000256" key="7">
    <source>
        <dbReference type="RuleBase" id="RU004466"/>
    </source>
</evidence>
<dbReference type="GO" id="GO:0004337">
    <property type="term" value="F:(2E,6E)-farnesyl diphosphate synthase activity"/>
    <property type="evidence" value="ECO:0007669"/>
    <property type="project" value="TreeGrafter"/>
</dbReference>
<proteinExistence type="inferred from homology"/>
<reference evidence="8" key="1">
    <citation type="submission" date="2020-11" db="EMBL/GenBank/DDBJ databases">
        <authorList>
            <person name="Whitehead M."/>
        </authorList>
    </citation>
    <scope>NUCLEOTIDE SEQUENCE</scope>
    <source>
        <strain evidence="8">EGII</strain>
    </source>
</reference>
<dbReference type="GO" id="GO:0042811">
    <property type="term" value="P:pheromone biosynthetic process"/>
    <property type="evidence" value="ECO:0007669"/>
    <property type="project" value="UniProtKB-ARBA"/>
</dbReference>
<dbReference type="Pfam" id="PF00348">
    <property type="entry name" value="polyprenyl_synt"/>
    <property type="match status" value="1"/>
</dbReference>
<evidence type="ECO:0000313" key="9">
    <source>
        <dbReference type="Proteomes" id="UP000606786"/>
    </source>
</evidence>
<gene>
    <name evidence="8" type="ORF">CCAP1982_LOCUS21756</name>
</gene>
<dbReference type="InterPro" id="IPR008949">
    <property type="entry name" value="Isoprenoid_synthase_dom_sf"/>
</dbReference>
<dbReference type="OrthoDB" id="10257492at2759"/>
<evidence type="ECO:0000256" key="4">
    <source>
        <dbReference type="ARBA" id="ARBA00022842"/>
    </source>
</evidence>
<evidence type="ECO:0000256" key="3">
    <source>
        <dbReference type="ARBA" id="ARBA00022723"/>
    </source>
</evidence>
<dbReference type="InterPro" id="IPR033749">
    <property type="entry name" value="Polyprenyl_synt_CS"/>
</dbReference>
<dbReference type="GO" id="GO:0004161">
    <property type="term" value="F:dimethylallyltranstransferase activity"/>
    <property type="evidence" value="ECO:0007669"/>
    <property type="project" value="TreeGrafter"/>
</dbReference>
<dbReference type="PANTHER" id="PTHR11525">
    <property type="entry name" value="FARNESYL-PYROPHOSPHATE SYNTHETASE"/>
    <property type="match status" value="1"/>
</dbReference>
<dbReference type="GO" id="GO:0005737">
    <property type="term" value="C:cytoplasm"/>
    <property type="evidence" value="ECO:0007669"/>
    <property type="project" value="TreeGrafter"/>
</dbReference>
<organism evidence="8 9">
    <name type="scientific">Ceratitis capitata</name>
    <name type="common">Mediterranean fruit fly</name>
    <name type="synonym">Tephritis capitata</name>
    <dbReference type="NCBI Taxonomy" id="7213"/>
    <lineage>
        <taxon>Eukaryota</taxon>
        <taxon>Metazoa</taxon>
        <taxon>Ecdysozoa</taxon>
        <taxon>Arthropoda</taxon>
        <taxon>Hexapoda</taxon>
        <taxon>Insecta</taxon>
        <taxon>Pterygota</taxon>
        <taxon>Neoptera</taxon>
        <taxon>Endopterygota</taxon>
        <taxon>Diptera</taxon>
        <taxon>Brachycera</taxon>
        <taxon>Muscomorpha</taxon>
        <taxon>Tephritoidea</taxon>
        <taxon>Tephritidae</taxon>
        <taxon>Ceratitis</taxon>
        <taxon>Ceratitis</taxon>
    </lineage>
</organism>
<evidence type="ECO:0000256" key="5">
    <source>
        <dbReference type="ARBA" id="ARBA00033740"/>
    </source>
</evidence>
<evidence type="ECO:0000313" key="8">
    <source>
        <dbReference type="EMBL" id="CAD7013719.1"/>
    </source>
</evidence>
<comment type="similarity">
    <text evidence="7">Belongs to the FPP/GGPP synthase family.</text>
</comment>
<dbReference type="SUPFAM" id="SSF48576">
    <property type="entry name" value="Terpenoid synthases"/>
    <property type="match status" value="1"/>
</dbReference>
<name>A0A811VHI4_CERCA</name>
<comment type="pathway">
    <text evidence="5">Pheromone biosynthesis.</text>
</comment>
<dbReference type="PANTHER" id="PTHR11525:SF0">
    <property type="entry name" value="FARNESYL PYROPHOSPHATE SYNTHASE"/>
    <property type="match status" value="1"/>
</dbReference>
<keyword evidence="4" id="KW-0460">Magnesium</keyword>
<comment type="cofactor">
    <cofactor evidence="1">
        <name>Mg(2+)</name>
        <dbReference type="ChEBI" id="CHEBI:18420"/>
    </cofactor>
</comment>
<dbReference type="EMBL" id="CAJHJT010000056">
    <property type="protein sequence ID" value="CAD7013719.1"/>
    <property type="molecule type" value="Genomic_DNA"/>
</dbReference>
<dbReference type="PROSITE" id="PS00723">
    <property type="entry name" value="POLYPRENYL_SYNTHASE_1"/>
    <property type="match status" value="1"/>
</dbReference>
<evidence type="ECO:0000256" key="2">
    <source>
        <dbReference type="ARBA" id="ARBA00022679"/>
    </source>
</evidence>
<protein>
    <recommendedName>
        <fullName evidence="6">Farnesyl pyrophosphate synthase</fullName>
    </recommendedName>
</protein>
<dbReference type="AlphaFoldDB" id="A0A811VHI4"/>
<dbReference type="Gene3D" id="1.10.600.10">
    <property type="entry name" value="Farnesyl Diphosphate Synthase"/>
    <property type="match status" value="1"/>
</dbReference>
<accession>A0A811VHI4</accession>
<dbReference type="Proteomes" id="UP000606786">
    <property type="component" value="Unassembled WGS sequence"/>
</dbReference>
<dbReference type="InterPro" id="IPR000092">
    <property type="entry name" value="Polyprenyl_synt"/>
</dbReference>
<dbReference type="GO" id="GO:0045337">
    <property type="term" value="P:farnesyl diphosphate biosynthetic process"/>
    <property type="evidence" value="ECO:0007669"/>
    <property type="project" value="TreeGrafter"/>
</dbReference>
<dbReference type="PROSITE" id="PS51257">
    <property type="entry name" value="PROKAR_LIPOPROTEIN"/>
    <property type="match status" value="1"/>
</dbReference>
<sequence>MFSLLRNYPQIQATIACSTVIKCGGVNHQISKPISHTKRAMSLRQDVLAPGRHSTKQTFSSKAQQNYFGTRIREISTLERHNGRALMSEEEMSNFMAVYPDILNELTEIAERYKSEEAAAWFRKSLEYNLSLTNNKNGLITVLTYKSLANSEVLNAENLKLARILGWCFEMMICFILITDDIVDRSTTRRGKICWHHLDGVGLSAINDALLIENGLYELLHKHFRHLDCYADLLELFQQNIFKCICGQTLDILLTKRNVTTFNMNTYKSLVLNKTSCHFFYLPIFLGLHLAGVRDPEVFKESEAIIYDLGNYFQAKNDFLDVFGNPEITGKIGSDIQSNKCSWLAVKCMEHASEEQKAVMAECYGQNDPEKVARVLQVYQELNMPSLHAKYEEEKYNRILRNIQQASDAAPKDVLLEVLNQIYVREIK</sequence>